<keyword evidence="3" id="KW-1185">Reference proteome</keyword>
<evidence type="ECO:0000313" key="2">
    <source>
        <dbReference type="EMBL" id="EMR66204.1"/>
    </source>
</evidence>
<protein>
    <submittedName>
        <fullName evidence="2">Uncharacterized protein</fullName>
    </submittedName>
</protein>
<dbReference type="Proteomes" id="UP000012174">
    <property type="component" value="Unassembled WGS sequence"/>
</dbReference>
<feature type="signal peptide" evidence="1">
    <location>
        <begin position="1"/>
        <end position="19"/>
    </location>
</feature>
<accession>M7SIQ5</accession>
<dbReference type="OrthoDB" id="1523883at2759"/>
<reference evidence="3" key="1">
    <citation type="journal article" date="2013" name="Genome Announc.">
        <title>Draft genome sequence of the grapevine dieback fungus Eutypa lata UCR-EL1.</title>
        <authorList>
            <person name="Blanco-Ulate B."/>
            <person name="Rolshausen P.E."/>
            <person name="Cantu D."/>
        </authorList>
    </citation>
    <scope>NUCLEOTIDE SEQUENCE [LARGE SCALE GENOMIC DNA]</scope>
    <source>
        <strain evidence="3">UCR-EL1</strain>
    </source>
</reference>
<proteinExistence type="predicted"/>
<dbReference type="HOGENOM" id="CLU_1669391_0_0_1"/>
<dbReference type="STRING" id="1287681.M7SIQ5"/>
<evidence type="ECO:0000313" key="3">
    <source>
        <dbReference type="Proteomes" id="UP000012174"/>
    </source>
</evidence>
<dbReference type="KEGG" id="ela:UCREL1_6844"/>
<gene>
    <name evidence="2" type="ORF">UCREL1_6844</name>
</gene>
<sequence>MTTIPGLLLLRGAPLLSSTASLSMTLCEDVFSRPFGKPAASLRPQANRLFRAQVKSFSVYGMTMTVSFYSLSIGTAIANLALSRAGGLVLSSPGTVAGATGAAAQNSRLAAGLYLASAVFNAMHFTFAPRDLALMEAVTDEGRVEADKGKDNCTAMAD</sequence>
<organism evidence="2 3">
    <name type="scientific">Eutypa lata (strain UCR-EL1)</name>
    <name type="common">Grapevine dieback disease fungus</name>
    <name type="synonym">Eutypa armeniacae</name>
    <dbReference type="NCBI Taxonomy" id="1287681"/>
    <lineage>
        <taxon>Eukaryota</taxon>
        <taxon>Fungi</taxon>
        <taxon>Dikarya</taxon>
        <taxon>Ascomycota</taxon>
        <taxon>Pezizomycotina</taxon>
        <taxon>Sordariomycetes</taxon>
        <taxon>Xylariomycetidae</taxon>
        <taxon>Xylariales</taxon>
        <taxon>Diatrypaceae</taxon>
        <taxon>Eutypa</taxon>
    </lineage>
</organism>
<keyword evidence="1" id="KW-0732">Signal</keyword>
<name>M7SIQ5_EUTLA</name>
<dbReference type="AlphaFoldDB" id="M7SIQ5"/>
<feature type="chain" id="PRO_5004084652" evidence="1">
    <location>
        <begin position="20"/>
        <end position="158"/>
    </location>
</feature>
<evidence type="ECO:0000256" key="1">
    <source>
        <dbReference type="SAM" id="SignalP"/>
    </source>
</evidence>
<dbReference type="EMBL" id="KB706696">
    <property type="protein sequence ID" value="EMR66204.1"/>
    <property type="molecule type" value="Genomic_DNA"/>
</dbReference>